<evidence type="ECO:0000313" key="3">
    <source>
        <dbReference type="Proteomes" id="UP000184085"/>
    </source>
</evidence>
<protein>
    <submittedName>
        <fullName evidence="2">Putative membrane protein</fullName>
    </submittedName>
</protein>
<reference evidence="3" key="1">
    <citation type="submission" date="2016-09" db="EMBL/GenBank/DDBJ databases">
        <authorList>
            <person name="Wibberg D."/>
        </authorList>
    </citation>
    <scope>NUCLEOTIDE SEQUENCE [LARGE SCALE GENOMIC DNA]</scope>
</reference>
<proteinExistence type="predicted"/>
<keyword evidence="1" id="KW-1133">Transmembrane helix</keyword>
<gene>
    <name evidence="2" type="ORF">KARMA_1343</name>
</gene>
<dbReference type="AlphaFoldDB" id="A0A1M4MZE8"/>
<dbReference type="Pfam" id="PF13801">
    <property type="entry name" value="Metal_resist"/>
    <property type="match status" value="1"/>
</dbReference>
<sequence length="169" mass="18539">MADTDKPAKSAASTPRWIKALLAGSLALNFAVIAGAIGMAVTFDGPPPPKDGGMFGISGYVRALQEDKRKEFGRTVRDALPQRPSRESFMAQAQATLDLIRAEPFDAAALDAQLSAMAERFEVGRKTGDRVFVQIVEQMTPAERADYADRLEKRIEKGFERNKGKFKPH</sequence>
<feature type="transmembrane region" description="Helical" evidence="1">
    <location>
        <begin position="20"/>
        <end position="41"/>
    </location>
</feature>
<dbReference type="RefSeq" id="WP_072705801.1">
    <property type="nucleotide sequence ID" value="NZ_FMJB01000044.1"/>
</dbReference>
<dbReference type="Proteomes" id="UP000184085">
    <property type="component" value="Unassembled WGS sequence"/>
</dbReference>
<organism evidence="2 3">
    <name type="scientific">Donghicola eburneus</name>
    <dbReference type="NCBI Taxonomy" id="393278"/>
    <lineage>
        <taxon>Bacteria</taxon>
        <taxon>Pseudomonadati</taxon>
        <taxon>Pseudomonadota</taxon>
        <taxon>Alphaproteobacteria</taxon>
        <taxon>Rhodobacterales</taxon>
        <taxon>Roseobacteraceae</taxon>
        <taxon>Donghicola</taxon>
    </lineage>
</organism>
<dbReference type="EMBL" id="FMJB01000044">
    <property type="protein sequence ID" value="SCM67155.1"/>
    <property type="molecule type" value="Genomic_DNA"/>
</dbReference>
<name>A0A1M4MZE8_9RHOB</name>
<evidence type="ECO:0000256" key="1">
    <source>
        <dbReference type="SAM" id="Phobius"/>
    </source>
</evidence>
<dbReference type="InterPro" id="IPR025961">
    <property type="entry name" value="Metal_resist"/>
</dbReference>
<evidence type="ECO:0000313" key="2">
    <source>
        <dbReference type="EMBL" id="SCM67155.1"/>
    </source>
</evidence>
<keyword evidence="3" id="KW-1185">Reference proteome</keyword>
<keyword evidence="1" id="KW-0812">Transmembrane</keyword>
<keyword evidence="1" id="KW-0472">Membrane</keyword>
<accession>A0A1M4MZE8</accession>